<evidence type="ECO:0000259" key="1">
    <source>
        <dbReference type="Pfam" id="PF01850"/>
    </source>
</evidence>
<organism evidence="2 3">
    <name type="scientific">Haloarcula terrestris</name>
    <dbReference type="NCBI Taxonomy" id="2950533"/>
    <lineage>
        <taxon>Archaea</taxon>
        <taxon>Methanobacteriati</taxon>
        <taxon>Methanobacteriota</taxon>
        <taxon>Stenosarchaea group</taxon>
        <taxon>Halobacteria</taxon>
        <taxon>Halobacteriales</taxon>
        <taxon>Haloarculaceae</taxon>
        <taxon>Haloarcula</taxon>
    </lineage>
</organism>
<dbReference type="InterPro" id="IPR002716">
    <property type="entry name" value="PIN_dom"/>
</dbReference>
<gene>
    <name evidence="2" type="ORF">NDI54_14955</name>
</gene>
<dbReference type="EMBL" id="JAMQOM010000006">
    <property type="protein sequence ID" value="MDS0222643.1"/>
    <property type="molecule type" value="Genomic_DNA"/>
</dbReference>
<dbReference type="RefSeq" id="WP_310897258.1">
    <property type="nucleotide sequence ID" value="NZ_JAMQOM010000006.1"/>
</dbReference>
<feature type="domain" description="PIN" evidence="1">
    <location>
        <begin position="14"/>
        <end position="134"/>
    </location>
</feature>
<dbReference type="Pfam" id="PF01850">
    <property type="entry name" value="PIN"/>
    <property type="match status" value="1"/>
</dbReference>
<dbReference type="AlphaFoldDB" id="A0AAE4F163"/>
<evidence type="ECO:0000313" key="2">
    <source>
        <dbReference type="EMBL" id="MDS0222643.1"/>
    </source>
</evidence>
<dbReference type="Gene3D" id="3.40.50.1010">
    <property type="entry name" value="5'-nuclease"/>
    <property type="match status" value="1"/>
</dbReference>
<sequence>MDSAIPHGVKILTDVNVLAIGLTDDHPAHDYVWPWIRDALDGPNVLLVFDYYPLRSQYIMTQEFGVDETDARNAVQSLVQSPARLVGATDGTMLDAYEISAEKNHDVYDSFIVALAREHDADLLVTTDTDFEALCADEAVEYRNPVPLDELDVLAVDG</sequence>
<evidence type="ECO:0000313" key="3">
    <source>
        <dbReference type="Proteomes" id="UP001253439"/>
    </source>
</evidence>
<dbReference type="Proteomes" id="UP001253439">
    <property type="component" value="Unassembled WGS sequence"/>
</dbReference>
<reference evidence="2 3" key="1">
    <citation type="submission" date="2022-06" db="EMBL/GenBank/DDBJ databases">
        <title>Haloarcula sp. a new haloarchaeum isolate from saline soil.</title>
        <authorList>
            <person name="Strakova D."/>
            <person name="Galisteo C."/>
            <person name="Sanchez-Porro C."/>
            <person name="Ventosa A."/>
        </authorList>
    </citation>
    <scope>NUCLEOTIDE SEQUENCE [LARGE SCALE GENOMIC DNA]</scope>
    <source>
        <strain evidence="2 3">S1AR25-5A</strain>
    </source>
</reference>
<proteinExistence type="predicted"/>
<dbReference type="InterPro" id="IPR029060">
    <property type="entry name" value="PIN-like_dom_sf"/>
</dbReference>
<accession>A0AAE4F163</accession>
<dbReference type="SUPFAM" id="SSF88723">
    <property type="entry name" value="PIN domain-like"/>
    <property type="match status" value="1"/>
</dbReference>
<name>A0AAE4F163_9EURY</name>
<comment type="caution">
    <text evidence="2">The sequence shown here is derived from an EMBL/GenBank/DDBJ whole genome shotgun (WGS) entry which is preliminary data.</text>
</comment>
<protein>
    <submittedName>
        <fullName evidence="2">Type II toxin-antitoxin system VapC family toxin</fullName>
    </submittedName>
</protein>
<keyword evidence="3" id="KW-1185">Reference proteome</keyword>